<dbReference type="GO" id="GO:0004519">
    <property type="term" value="F:endonuclease activity"/>
    <property type="evidence" value="ECO:0007669"/>
    <property type="project" value="InterPro"/>
</dbReference>
<dbReference type="AlphaFoldDB" id="Q3AR05"/>
<reference evidence="2" key="1">
    <citation type="submission" date="2005-08" db="EMBL/GenBank/DDBJ databases">
        <title>Complete sequence of Chlorobium chlorochromatii CaD3.</title>
        <authorList>
            <person name="Copeland A."/>
            <person name="Lucas S."/>
            <person name="Lapidus A."/>
            <person name="Barry K."/>
            <person name="Detter J.C."/>
            <person name="Glavina T."/>
            <person name="Hammon N."/>
            <person name="Israni S."/>
            <person name="Pitluck S."/>
            <person name="Bryant D."/>
            <person name="Schmutz J."/>
            <person name="Larimer F."/>
            <person name="Land M."/>
            <person name="Kyrpides N."/>
            <person name="Ivanova N."/>
            <person name="Richardson P."/>
        </authorList>
    </citation>
    <scope>NUCLEOTIDE SEQUENCE [LARGE SCALE GENOMIC DNA]</scope>
    <source>
        <strain evidence="2">CaD3</strain>
    </source>
</reference>
<evidence type="ECO:0000259" key="1">
    <source>
        <dbReference type="SMART" id="SM00507"/>
    </source>
</evidence>
<dbReference type="GO" id="GO:0003676">
    <property type="term" value="F:nucleic acid binding"/>
    <property type="evidence" value="ECO:0007669"/>
    <property type="project" value="InterPro"/>
</dbReference>
<accession>Q3AR05</accession>
<evidence type="ECO:0000313" key="2">
    <source>
        <dbReference type="EMBL" id="ABB28570.1"/>
    </source>
</evidence>
<proteinExistence type="predicted"/>
<dbReference type="HOGENOM" id="CLU_1229490_0_0_10"/>
<feature type="domain" description="HNH nuclease" evidence="1">
    <location>
        <begin position="12"/>
        <end position="62"/>
    </location>
</feature>
<protein>
    <submittedName>
        <fullName evidence="2">HNH nuclease</fullName>
    </submittedName>
</protein>
<sequence length="224" mass="25818">MKARKKIPMENKVRAELQKQISSKCPFCENEDVGHFQIHHIDENHDNNEILNLILICPNCHSKMTKKEIAQEIVFKKKIELLSSQVSNKKEQSSKTINFNNSKVGNNIIGDNNIIITKTQKSKYPEGCIGFDSIKANYIGYLISRFNEYKEYEVGKGNVKYGLFGAQLKKYYKIGSTRTIYNLPIEKFDDLVQLIQSKINGTKLAKVKGKNHKNYLNFNEYTKS</sequence>
<dbReference type="SMART" id="SM00507">
    <property type="entry name" value="HNHc"/>
    <property type="match status" value="1"/>
</dbReference>
<dbReference type="InterPro" id="IPR003615">
    <property type="entry name" value="HNH_nuc"/>
</dbReference>
<dbReference type="Gene3D" id="1.10.30.50">
    <property type="match status" value="1"/>
</dbReference>
<organism evidence="2">
    <name type="scientific">Chlorobium chlorochromatii (strain CaD3)</name>
    <dbReference type="NCBI Taxonomy" id="340177"/>
    <lineage>
        <taxon>Bacteria</taxon>
        <taxon>Pseudomonadati</taxon>
        <taxon>Chlorobiota</taxon>
        <taxon>Chlorobiia</taxon>
        <taxon>Chlorobiales</taxon>
        <taxon>Chlorobiaceae</taxon>
        <taxon>Chlorobium/Pelodictyon group</taxon>
        <taxon>Chlorobium</taxon>
    </lineage>
</organism>
<dbReference type="STRING" id="340177.Cag_1310"/>
<dbReference type="CDD" id="cd00085">
    <property type="entry name" value="HNHc"/>
    <property type="match status" value="1"/>
</dbReference>
<gene>
    <name evidence="2" type="ordered locus">Cag_1310</name>
</gene>
<dbReference type="InterPro" id="IPR002711">
    <property type="entry name" value="HNH"/>
</dbReference>
<dbReference type="EMBL" id="CP000108">
    <property type="protein sequence ID" value="ABB28570.1"/>
    <property type="molecule type" value="Genomic_DNA"/>
</dbReference>
<name>Q3AR05_CHLCH</name>
<dbReference type="GO" id="GO:0008270">
    <property type="term" value="F:zinc ion binding"/>
    <property type="evidence" value="ECO:0007669"/>
    <property type="project" value="InterPro"/>
</dbReference>
<dbReference type="KEGG" id="cch:Cag_1310"/>
<dbReference type="Pfam" id="PF01844">
    <property type="entry name" value="HNH"/>
    <property type="match status" value="1"/>
</dbReference>
<dbReference type="eggNOG" id="COG1403">
    <property type="taxonomic scope" value="Bacteria"/>
</dbReference>
<dbReference type="OrthoDB" id="8440659at2"/>